<name>A0A4Y2N8H0_ARAVE</name>
<organism evidence="1 2">
    <name type="scientific">Araneus ventricosus</name>
    <name type="common">Orbweaver spider</name>
    <name type="synonym">Epeira ventricosa</name>
    <dbReference type="NCBI Taxonomy" id="182803"/>
    <lineage>
        <taxon>Eukaryota</taxon>
        <taxon>Metazoa</taxon>
        <taxon>Ecdysozoa</taxon>
        <taxon>Arthropoda</taxon>
        <taxon>Chelicerata</taxon>
        <taxon>Arachnida</taxon>
        <taxon>Araneae</taxon>
        <taxon>Araneomorphae</taxon>
        <taxon>Entelegynae</taxon>
        <taxon>Araneoidea</taxon>
        <taxon>Araneidae</taxon>
        <taxon>Araneus</taxon>
    </lineage>
</organism>
<reference evidence="1 2" key="1">
    <citation type="journal article" date="2019" name="Sci. Rep.">
        <title>Orb-weaving spider Araneus ventricosus genome elucidates the spidroin gene catalogue.</title>
        <authorList>
            <person name="Kono N."/>
            <person name="Nakamura H."/>
            <person name="Ohtoshi R."/>
            <person name="Moran D.A.P."/>
            <person name="Shinohara A."/>
            <person name="Yoshida Y."/>
            <person name="Fujiwara M."/>
            <person name="Mori M."/>
            <person name="Tomita M."/>
            <person name="Arakawa K."/>
        </authorList>
    </citation>
    <scope>NUCLEOTIDE SEQUENCE [LARGE SCALE GENOMIC DNA]</scope>
</reference>
<comment type="caution">
    <text evidence="1">The sequence shown here is derived from an EMBL/GenBank/DDBJ whole genome shotgun (WGS) entry which is preliminary data.</text>
</comment>
<proteinExistence type="predicted"/>
<dbReference type="Gene3D" id="3.30.420.10">
    <property type="entry name" value="Ribonuclease H-like superfamily/Ribonuclease H"/>
    <property type="match status" value="1"/>
</dbReference>
<dbReference type="EMBL" id="BGPR01008534">
    <property type="protein sequence ID" value="GBN34427.1"/>
    <property type="molecule type" value="Genomic_DNA"/>
</dbReference>
<sequence>MIDEDLQKFSESRVTRTIAIGRVPIRNLPKRQFQCRPFRVFLPRLFRVKVIHIAPYHSQSKGLLEILRCQLKSLIQAHADERWNMILPSILLGERASVKEPLNCSVAKMVYATPIAYTREIFSTNKILSINDFLASLQL</sequence>
<dbReference type="GO" id="GO:0003676">
    <property type="term" value="F:nucleic acid binding"/>
    <property type="evidence" value="ECO:0007669"/>
    <property type="project" value="InterPro"/>
</dbReference>
<accession>A0A4Y2N8H0</accession>
<dbReference type="PANTHER" id="PTHR38681:SF1">
    <property type="entry name" value="RETROVIRUS-RELATED POL POLYPROTEIN FROM TRANSPOSON 412-LIKE PROTEIN"/>
    <property type="match status" value="1"/>
</dbReference>
<dbReference type="PANTHER" id="PTHR38681">
    <property type="entry name" value="RETROVIRUS-RELATED POL POLYPROTEIN FROM TRANSPOSON 412-LIKE PROTEIN-RELATED"/>
    <property type="match status" value="1"/>
</dbReference>
<evidence type="ECO:0000313" key="2">
    <source>
        <dbReference type="Proteomes" id="UP000499080"/>
    </source>
</evidence>
<dbReference type="Proteomes" id="UP000499080">
    <property type="component" value="Unassembled WGS sequence"/>
</dbReference>
<evidence type="ECO:0000313" key="1">
    <source>
        <dbReference type="EMBL" id="GBN34427.1"/>
    </source>
</evidence>
<keyword evidence="2" id="KW-1185">Reference proteome</keyword>
<gene>
    <name evidence="1" type="ORF">AVEN_82306_1</name>
</gene>
<protein>
    <submittedName>
        <fullName evidence="1">Uncharacterized protein</fullName>
    </submittedName>
</protein>
<dbReference type="InterPro" id="IPR036397">
    <property type="entry name" value="RNaseH_sf"/>
</dbReference>
<dbReference type="AlphaFoldDB" id="A0A4Y2N8H0"/>